<dbReference type="PROSITE" id="PS50994">
    <property type="entry name" value="INTEGRASE"/>
    <property type="match status" value="1"/>
</dbReference>
<protein>
    <recommendedName>
        <fullName evidence="1">Integrase catalytic domain-containing protein</fullName>
    </recommendedName>
</protein>
<proteinExistence type="predicted"/>
<evidence type="ECO:0000313" key="2">
    <source>
        <dbReference type="EMBL" id="CAE6737379.1"/>
    </source>
</evidence>
<dbReference type="EMBL" id="CAJNBK010000005">
    <property type="protein sequence ID" value="CAE6737379.1"/>
    <property type="molecule type" value="Genomic_DNA"/>
</dbReference>
<dbReference type="InterPro" id="IPR012337">
    <property type="entry name" value="RNaseH-like_sf"/>
</dbReference>
<dbReference type="PANTHER" id="PTHR35004">
    <property type="entry name" value="TRANSPOSASE RV3428C-RELATED"/>
    <property type="match status" value="1"/>
</dbReference>
<dbReference type="Proteomes" id="UP000672526">
    <property type="component" value="Unassembled WGS sequence"/>
</dbReference>
<evidence type="ECO:0000259" key="1">
    <source>
        <dbReference type="PROSITE" id="PS50994"/>
    </source>
</evidence>
<feature type="domain" description="Integrase catalytic" evidence="1">
    <location>
        <begin position="148"/>
        <end position="324"/>
    </location>
</feature>
<dbReference type="RefSeq" id="WP_211611210.1">
    <property type="nucleotide sequence ID" value="NZ_CAJNBK010000005.1"/>
</dbReference>
<accession>A0ABN7L8X1</accession>
<dbReference type="InterPro" id="IPR001584">
    <property type="entry name" value="Integrase_cat-core"/>
</dbReference>
<gene>
    <name evidence="2" type="ORF">R69888_02342</name>
</gene>
<dbReference type="InterPro" id="IPR054353">
    <property type="entry name" value="IstA-like_C"/>
</dbReference>
<dbReference type="NCBIfam" id="NF033546">
    <property type="entry name" value="transpos_IS21"/>
    <property type="match status" value="1"/>
</dbReference>
<sequence>MNVLKPHQQSTVFTLLELNKSQREIHRITGIDRKTIRRYTAIFAARATASANSPIPATIGLGPSDQTPPLPRPPAFQAAPAETHSFDFARSLCEPHRKWIEEQVRLQRNAQAIYQDLVDEFSFAASYESVKRFVRALRHIDPAQFDRLDFLPGEEAQVDYGEGAPTRDPKTGRYRRPRLFVMTLRYSRHSFRRVVWKSGQEVWARLHEEAFRYFGGCVQYVVLDNLKEGVITPDLYEPEINHLYAAMLEHYGVVADPARIRDPNRKGTVENAIQHTQGTALRGRSFDSIEEQNAFLARWEANWASKRLHGRARRQVESMFEEEKPHLRALPPTGFRYFKQVVRTVSDDTTVRIDHSWYAARPAAIGSTVLVRIFDSTIEVRDRQTQALLRIHPRFTEPGQLLLPEDERPFNPSRQTAFLLSAAGDIGPQTKALCQRMFDAQGRVGQRGMWGIVGLAKRYPTRIVEQACGQALQYHLQSYKQVRKLVERLFEHALEQLDQAPQFALPLTQDHALIRPAAEYGELFSLGARQQLNPLSVNNGETNE</sequence>
<dbReference type="SUPFAM" id="SSF53098">
    <property type="entry name" value="Ribonuclease H-like"/>
    <property type="match status" value="1"/>
</dbReference>
<comment type="caution">
    <text evidence="2">The sequence shown here is derived from an EMBL/GenBank/DDBJ whole genome shotgun (WGS) entry which is preliminary data.</text>
</comment>
<keyword evidence="3" id="KW-1185">Reference proteome</keyword>
<dbReference type="PANTHER" id="PTHR35004:SF8">
    <property type="entry name" value="TRANSPOSASE RV3428C-RELATED"/>
    <property type="match status" value="1"/>
</dbReference>
<reference evidence="2 3" key="1">
    <citation type="submission" date="2021-02" db="EMBL/GenBank/DDBJ databases">
        <authorList>
            <person name="Vanwijnsberghe S."/>
        </authorList>
    </citation>
    <scope>NUCLEOTIDE SEQUENCE [LARGE SCALE GENOMIC DNA]</scope>
    <source>
        <strain evidence="2 3">LMG 31837</strain>
    </source>
</reference>
<organism evidence="2 3">
    <name type="scientific">Paraburkholderia haematera</name>
    <dbReference type="NCBI Taxonomy" id="2793077"/>
    <lineage>
        <taxon>Bacteria</taxon>
        <taxon>Pseudomonadati</taxon>
        <taxon>Pseudomonadota</taxon>
        <taxon>Betaproteobacteria</taxon>
        <taxon>Burkholderiales</taxon>
        <taxon>Burkholderiaceae</taxon>
        <taxon>Paraburkholderia</taxon>
    </lineage>
</organism>
<evidence type="ECO:0000313" key="3">
    <source>
        <dbReference type="Proteomes" id="UP000672526"/>
    </source>
</evidence>
<name>A0ABN7L8X1_9BURK</name>
<dbReference type="Pfam" id="PF22483">
    <property type="entry name" value="Mu-transpos_C_2"/>
    <property type="match status" value="1"/>
</dbReference>